<name>G9I0D5_HZNV2</name>
<evidence type="ECO:0000313" key="1">
    <source>
        <dbReference type="EMBL" id="AEW69658.1"/>
    </source>
</evidence>
<organismHost>
    <name type="scientific">Helicoverpa zea</name>
    <name type="common">Corn earworm moth</name>
    <name type="synonym">Heliothis zea</name>
    <dbReference type="NCBI Taxonomy" id="7113"/>
</organismHost>
<sequence>MFEEQDRTKQLFEEFIKSGVADPETLKNIYKANRNYMSPDVVDAVTTIGTKRTFTVGEFAKCFSKIMTLPAFESFANSTPGDEQYVHLQSILCEYLKAVSAYKNKNFAHFKNSIFFWLRSKVEQPITNTMNPTTCRVNVKSSYKPEEGAYVTVFNDLVRKSTEQVNMLANANVYQFQYTPRSASVQMLPHSTLNGIVSNLVNLQTVMNREALAQNLKLPPFLDIVPMRTEAPTGGGPSRLNMY</sequence>
<dbReference type="EMBL" id="JN418988">
    <property type="protein sequence ID" value="AEW69658.1"/>
    <property type="molecule type" value="Genomic_DNA"/>
</dbReference>
<keyword evidence="2" id="KW-1185">Reference proteome</keyword>
<accession>G9I0D5</accession>
<organism evidence="1 2">
    <name type="scientific">Helicoverpa zea nudivirus 2</name>
    <name type="common">HzNV-2</name>
    <dbReference type="NCBI Taxonomy" id="1128424"/>
    <lineage>
        <taxon>Viruses</taxon>
        <taxon>Viruses incertae sedis</taxon>
        <taxon>Naldaviricetes</taxon>
        <taxon>Lefavirales</taxon>
        <taxon>Nudiviridae</taxon>
        <taxon>Betanudivirus</taxon>
        <taxon>Betanudivirus hezeae</taxon>
    </lineage>
</organism>
<reference evidence="1 2" key="1">
    <citation type="journal article" date="2012" name="Viruses">
        <title>Analysis of the Genome of the Sexually Transmitted Insect Virus Helicoverpa zea Nudivirus 2.</title>
        <authorList>
            <person name="Burand J.P."/>
            <person name="Kim W."/>
            <person name="Afonso C.L."/>
            <person name="Tulman E.R."/>
            <person name="Kutish G.F."/>
            <person name="Lu Z."/>
            <person name="Rock D.L."/>
        </authorList>
    </citation>
    <scope>NUCLEOTIDE SEQUENCE [LARGE SCALE GENOMIC DNA]</scope>
    <source>
        <strain evidence="1">MS1</strain>
    </source>
</reference>
<evidence type="ECO:0000313" key="2">
    <source>
        <dbReference type="Proteomes" id="UP000029779"/>
    </source>
</evidence>
<dbReference type="Proteomes" id="UP000029779">
    <property type="component" value="Segment"/>
</dbReference>
<dbReference type="RefSeq" id="YP_004956857.1">
    <property type="nucleotide sequence ID" value="NC_004156.2"/>
</dbReference>
<gene>
    <name evidence="1" type="primary">orf109</name>
    <name evidence="1" type="ORF">Hz2V109</name>
</gene>
<dbReference type="KEGG" id="vg:11536525"/>
<dbReference type="GeneID" id="11536525"/>
<protein>
    <submittedName>
        <fullName evidence="1">Uncharacterized protein</fullName>
    </submittedName>
</protein>
<proteinExistence type="predicted"/>